<accession>A0A395GV15</accession>
<dbReference type="PANTHER" id="PTHR42901:SF1">
    <property type="entry name" value="ALCOHOL DEHYDROGENASE"/>
    <property type="match status" value="1"/>
</dbReference>
<dbReference type="FunFam" id="3.40.50.720:FF:000047">
    <property type="entry name" value="NADP-dependent L-serine/L-allo-threonine dehydrogenase"/>
    <property type="match status" value="1"/>
</dbReference>
<dbReference type="Proteomes" id="UP000249402">
    <property type="component" value="Unassembled WGS sequence"/>
</dbReference>
<dbReference type="PANTHER" id="PTHR42901">
    <property type="entry name" value="ALCOHOL DEHYDROGENASE"/>
    <property type="match status" value="1"/>
</dbReference>
<gene>
    <name evidence="4" type="ORF">BO80DRAFT_467400</name>
</gene>
<dbReference type="GeneID" id="37227715"/>
<dbReference type="Gene3D" id="3.40.50.720">
    <property type="entry name" value="NAD(P)-binding Rossmann-like Domain"/>
    <property type="match status" value="1"/>
</dbReference>
<reference evidence="4 5" key="1">
    <citation type="submission" date="2018-02" db="EMBL/GenBank/DDBJ databases">
        <title>The genomes of Aspergillus section Nigri reveals drivers in fungal speciation.</title>
        <authorList>
            <consortium name="DOE Joint Genome Institute"/>
            <person name="Vesth T.C."/>
            <person name="Nybo J."/>
            <person name="Theobald S."/>
            <person name="Brandl J."/>
            <person name="Frisvad J.C."/>
            <person name="Nielsen K.F."/>
            <person name="Lyhne E.K."/>
            <person name="Kogle M.E."/>
            <person name="Kuo A."/>
            <person name="Riley R."/>
            <person name="Clum A."/>
            <person name="Nolan M."/>
            <person name="Lipzen A."/>
            <person name="Salamov A."/>
            <person name="Henrissat B."/>
            <person name="Wiebenga A."/>
            <person name="De vries R.P."/>
            <person name="Grigoriev I.V."/>
            <person name="Mortensen U.H."/>
            <person name="Andersen M.R."/>
            <person name="Baker S.E."/>
        </authorList>
    </citation>
    <scope>NUCLEOTIDE SEQUENCE [LARGE SCALE GENOMIC DNA]</scope>
    <source>
        <strain evidence="4 5">CBS 121593</strain>
    </source>
</reference>
<dbReference type="SUPFAM" id="SSF51735">
    <property type="entry name" value="NAD(P)-binding Rossmann-fold domains"/>
    <property type="match status" value="1"/>
</dbReference>
<evidence type="ECO:0000256" key="3">
    <source>
        <dbReference type="RuleBase" id="RU000363"/>
    </source>
</evidence>
<proteinExistence type="inferred from homology"/>
<protein>
    <submittedName>
        <fullName evidence="4">NADP-dependent L-serine/L-allo-threonine dehydrogenase ydfG</fullName>
    </submittedName>
</protein>
<comment type="similarity">
    <text evidence="1 3">Belongs to the short-chain dehydrogenases/reductases (SDR) family.</text>
</comment>
<evidence type="ECO:0000256" key="2">
    <source>
        <dbReference type="ARBA" id="ARBA00023002"/>
    </source>
</evidence>
<dbReference type="AlphaFoldDB" id="A0A395GV15"/>
<evidence type="ECO:0000256" key="1">
    <source>
        <dbReference type="ARBA" id="ARBA00006484"/>
    </source>
</evidence>
<keyword evidence="2" id="KW-0560">Oxidoreductase</keyword>
<dbReference type="RefSeq" id="XP_025572281.1">
    <property type="nucleotide sequence ID" value="XM_025722850.1"/>
</dbReference>
<evidence type="ECO:0000313" key="5">
    <source>
        <dbReference type="Proteomes" id="UP000249402"/>
    </source>
</evidence>
<sequence length="266" mass="28961">MSLKGSNVLITGASMGIGEAIAHAVAREGANLILFSRSENKLQAITATLHEQYPALKVIYKPVDIQSYEAVEQAVNASVEQLGQIDILINNAGLALGAPATFPDLKVSDIVTMNSTNINGLMFTTYAVLNASMKPRKAGTILNITSVTGLEVPPFPGEAVYHCNKAAQEAFSNALRNELSETNIRVLVLRPGCVATNFHSLRVGHDKEKYDRFFEGYQPLESEDIARTAVFMLQQPLNVSIKALDVVPSAQRSLNVFDRTWSERNA</sequence>
<evidence type="ECO:0000313" key="4">
    <source>
        <dbReference type="EMBL" id="RAK97953.1"/>
    </source>
</evidence>
<dbReference type="OrthoDB" id="1933717at2759"/>
<dbReference type="VEuPathDB" id="FungiDB:BO80DRAFT_467400"/>
<name>A0A395GV15_9EURO</name>
<dbReference type="Pfam" id="PF00106">
    <property type="entry name" value="adh_short"/>
    <property type="match status" value="1"/>
</dbReference>
<dbReference type="STRING" id="1448316.A0A395GV15"/>
<keyword evidence="5" id="KW-1185">Reference proteome</keyword>
<dbReference type="InterPro" id="IPR002347">
    <property type="entry name" value="SDR_fam"/>
</dbReference>
<organism evidence="4 5">
    <name type="scientific">Aspergillus ibericus CBS 121593</name>
    <dbReference type="NCBI Taxonomy" id="1448316"/>
    <lineage>
        <taxon>Eukaryota</taxon>
        <taxon>Fungi</taxon>
        <taxon>Dikarya</taxon>
        <taxon>Ascomycota</taxon>
        <taxon>Pezizomycotina</taxon>
        <taxon>Eurotiomycetes</taxon>
        <taxon>Eurotiomycetidae</taxon>
        <taxon>Eurotiales</taxon>
        <taxon>Aspergillaceae</taxon>
        <taxon>Aspergillus</taxon>
        <taxon>Aspergillus subgen. Circumdati</taxon>
    </lineage>
</organism>
<dbReference type="EMBL" id="KZ824458">
    <property type="protein sequence ID" value="RAK97953.1"/>
    <property type="molecule type" value="Genomic_DNA"/>
</dbReference>
<dbReference type="InterPro" id="IPR036291">
    <property type="entry name" value="NAD(P)-bd_dom_sf"/>
</dbReference>
<dbReference type="PRINTS" id="PR00080">
    <property type="entry name" value="SDRFAMILY"/>
</dbReference>
<dbReference type="PRINTS" id="PR00081">
    <property type="entry name" value="GDHRDH"/>
</dbReference>
<dbReference type="GO" id="GO:0016616">
    <property type="term" value="F:oxidoreductase activity, acting on the CH-OH group of donors, NAD or NADP as acceptor"/>
    <property type="evidence" value="ECO:0007669"/>
    <property type="project" value="UniProtKB-ARBA"/>
</dbReference>